<comment type="caution">
    <text evidence="3">The sequence shown here is derived from an EMBL/GenBank/DDBJ whole genome shotgun (WGS) entry which is preliminary data.</text>
</comment>
<feature type="compositionally biased region" description="Gly residues" evidence="1">
    <location>
        <begin position="1"/>
        <end position="11"/>
    </location>
</feature>
<organism evidence="3 4">
    <name type="scientific">Methylobacterium isbiliense</name>
    <dbReference type="NCBI Taxonomy" id="315478"/>
    <lineage>
        <taxon>Bacteria</taxon>
        <taxon>Pseudomonadati</taxon>
        <taxon>Pseudomonadota</taxon>
        <taxon>Alphaproteobacteria</taxon>
        <taxon>Hyphomicrobiales</taxon>
        <taxon>Methylobacteriaceae</taxon>
        <taxon>Methylobacterium</taxon>
    </lineage>
</organism>
<reference evidence="3" key="1">
    <citation type="journal article" date="2021" name="Front. Microbiol.">
        <title>Comprehensive Comparative Genomics and Phenotyping of Methylobacterium Species.</title>
        <authorList>
            <person name="Alessa O."/>
            <person name="Ogura Y."/>
            <person name="Fujitani Y."/>
            <person name="Takami H."/>
            <person name="Hayashi T."/>
            <person name="Sahin N."/>
            <person name="Tani A."/>
        </authorList>
    </citation>
    <scope>NUCLEOTIDE SEQUENCE</scope>
    <source>
        <strain evidence="3">DSM 17168</strain>
    </source>
</reference>
<evidence type="ECO:0000256" key="2">
    <source>
        <dbReference type="SAM" id="Phobius"/>
    </source>
</evidence>
<dbReference type="EMBL" id="BPQQ01000031">
    <property type="protein sequence ID" value="GJE00682.1"/>
    <property type="molecule type" value="Genomic_DNA"/>
</dbReference>
<sequence length="115" mass="11847">MAGPYAGGPASGGAKQHSPGAQGGSDGGSVYEQAAGAARDFADRASDHWDDAAQYGSRALRRGQDVIGEVDGTTMAGWFVAGAIGFGLAWLMFGQRSVSGDYVARGMSRSSDHYR</sequence>
<evidence type="ECO:0000313" key="4">
    <source>
        <dbReference type="Proteomes" id="UP001055153"/>
    </source>
</evidence>
<accession>A0ABQ4SCC0</accession>
<protein>
    <submittedName>
        <fullName evidence="3">Uncharacterized protein</fullName>
    </submittedName>
</protein>
<proteinExistence type="predicted"/>
<feature type="region of interest" description="Disordered" evidence="1">
    <location>
        <begin position="1"/>
        <end position="33"/>
    </location>
</feature>
<dbReference type="Proteomes" id="UP001055153">
    <property type="component" value="Unassembled WGS sequence"/>
</dbReference>
<evidence type="ECO:0000256" key="1">
    <source>
        <dbReference type="SAM" id="MobiDB-lite"/>
    </source>
</evidence>
<gene>
    <name evidence="3" type="ORF">GMJLKIPL_2607</name>
</gene>
<evidence type="ECO:0000313" key="3">
    <source>
        <dbReference type="EMBL" id="GJE00682.1"/>
    </source>
</evidence>
<feature type="transmembrane region" description="Helical" evidence="2">
    <location>
        <begin position="75"/>
        <end position="93"/>
    </location>
</feature>
<keyword evidence="2" id="KW-0472">Membrane</keyword>
<keyword evidence="2" id="KW-0812">Transmembrane</keyword>
<reference evidence="3" key="2">
    <citation type="submission" date="2021-08" db="EMBL/GenBank/DDBJ databases">
        <authorList>
            <person name="Tani A."/>
            <person name="Ola A."/>
            <person name="Ogura Y."/>
            <person name="Katsura K."/>
            <person name="Hayashi T."/>
        </authorList>
    </citation>
    <scope>NUCLEOTIDE SEQUENCE</scope>
    <source>
        <strain evidence="3">DSM 17168</strain>
    </source>
</reference>
<name>A0ABQ4SCC0_9HYPH</name>
<dbReference type="RefSeq" id="WP_238235550.1">
    <property type="nucleotide sequence ID" value="NZ_BPQQ01000031.1"/>
</dbReference>
<keyword evidence="4" id="KW-1185">Reference proteome</keyword>
<keyword evidence="2" id="KW-1133">Transmembrane helix</keyword>